<dbReference type="CDD" id="cd00956">
    <property type="entry name" value="Transaldolase_FSA"/>
    <property type="match status" value="1"/>
</dbReference>
<dbReference type="Proteomes" id="UP000078534">
    <property type="component" value="Unassembled WGS sequence"/>
</dbReference>
<sequence>MKYFLDSAIISEIRYAYENWAIDGLTTNPKHIMNSGKPFLTVVDELASEFRGVENFPVSVEINPHLNDAKEMVTEGKKIASLSSNFVIKIPCTESGLIAAKELKKEGIPTNVTLVFSPAQAIQTARIGATFVSPFVGWKENHGEDTGQYIQDIASIYKTYGYETEIIVAALRNGKQIVDAAKAGADIVTCGFDVYKNSFDHAYTDYGLNIFRNAWDNTAKEESVLK</sequence>
<evidence type="ECO:0000256" key="1">
    <source>
        <dbReference type="ARBA" id="ARBA00023270"/>
    </source>
</evidence>
<evidence type="ECO:0000313" key="2">
    <source>
        <dbReference type="EMBL" id="OAS88148.1"/>
    </source>
</evidence>
<dbReference type="SUPFAM" id="SSF51569">
    <property type="entry name" value="Aldolase"/>
    <property type="match status" value="1"/>
</dbReference>
<protein>
    <submittedName>
        <fullName evidence="2">Transaldolase</fullName>
    </submittedName>
</protein>
<gene>
    <name evidence="2" type="ORF">A6K24_17380</name>
</gene>
<reference evidence="3" key="1">
    <citation type="submission" date="2016-04" db="EMBL/GenBank/DDBJ databases">
        <authorList>
            <person name="Lyu Z."/>
            <person name="Lyu W."/>
        </authorList>
    </citation>
    <scope>NUCLEOTIDE SEQUENCE [LARGE SCALE GENOMIC DNA]</scope>
    <source>
        <strain evidence="3">C44</strain>
    </source>
</reference>
<dbReference type="AlphaFoldDB" id="A0A179T479"/>
<dbReference type="RefSeq" id="WP_066328730.1">
    <property type="nucleotide sequence ID" value="NZ_LWSG01000005.1"/>
</dbReference>
<dbReference type="Gene3D" id="3.20.20.70">
    <property type="entry name" value="Aldolase class I"/>
    <property type="match status" value="1"/>
</dbReference>
<dbReference type="EMBL" id="LWSG01000005">
    <property type="protein sequence ID" value="OAS88148.1"/>
    <property type="molecule type" value="Genomic_DNA"/>
</dbReference>
<dbReference type="OrthoDB" id="9807051at2"/>
<dbReference type="GO" id="GO:0005975">
    <property type="term" value="P:carbohydrate metabolic process"/>
    <property type="evidence" value="ECO:0007669"/>
    <property type="project" value="InterPro"/>
</dbReference>
<dbReference type="Pfam" id="PF00923">
    <property type="entry name" value="TAL_FSA"/>
    <property type="match status" value="1"/>
</dbReference>
<accession>A0A179T479</accession>
<dbReference type="InterPro" id="IPR001585">
    <property type="entry name" value="TAL/FSA"/>
</dbReference>
<name>A0A179T479_9BACI</name>
<dbReference type="InterPro" id="IPR013785">
    <property type="entry name" value="Aldolase_TIM"/>
</dbReference>
<evidence type="ECO:0000313" key="3">
    <source>
        <dbReference type="Proteomes" id="UP000078534"/>
    </source>
</evidence>
<dbReference type="PANTHER" id="PTHR10683">
    <property type="entry name" value="TRANSALDOLASE"/>
    <property type="match status" value="1"/>
</dbReference>
<keyword evidence="3" id="KW-1185">Reference proteome</keyword>
<dbReference type="STRING" id="152268.A6K24_17380"/>
<proteinExistence type="predicted"/>
<keyword evidence="1" id="KW-0704">Schiff base</keyword>
<dbReference type="PANTHER" id="PTHR10683:SF40">
    <property type="entry name" value="FRUCTOSE-6-PHOSPHATE ALDOLASE 1-RELATED"/>
    <property type="match status" value="1"/>
</dbReference>
<organism evidence="2 3">
    <name type="scientific">Metabacillus litoralis</name>
    <dbReference type="NCBI Taxonomy" id="152268"/>
    <lineage>
        <taxon>Bacteria</taxon>
        <taxon>Bacillati</taxon>
        <taxon>Bacillota</taxon>
        <taxon>Bacilli</taxon>
        <taxon>Bacillales</taxon>
        <taxon>Bacillaceae</taxon>
        <taxon>Metabacillus</taxon>
    </lineage>
</organism>
<dbReference type="GO" id="GO:0016832">
    <property type="term" value="F:aldehyde-lyase activity"/>
    <property type="evidence" value="ECO:0007669"/>
    <property type="project" value="InterPro"/>
</dbReference>
<comment type="caution">
    <text evidence="2">The sequence shown here is derived from an EMBL/GenBank/DDBJ whole genome shotgun (WGS) entry which is preliminary data.</text>
</comment>
<dbReference type="InterPro" id="IPR033919">
    <property type="entry name" value="TSA/FSA_arc/bac"/>
</dbReference>